<dbReference type="RefSeq" id="WP_212610388.1">
    <property type="nucleotide sequence ID" value="NZ_CP073910.1"/>
</dbReference>
<dbReference type="AlphaFoldDB" id="A0A975Q2Z0"/>
<dbReference type="KEGG" id="spph:KFK14_07130"/>
<name>A0A975Q2Z0_9SPHN</name>
<dbReference type="PROSITE" id="PS50977">
    <property type="entry name" value="HTH_TETR_2"/>
    <property type="match status" value="1"/>
</dbReference>
<dbReference type="EMBL" id="CP073910">
    <property type="protein sequence ID" value="QUT07181.1"/>
    <property type="molecule type" value="Genomic_DNA"/>
</dbReference>
<feature type="domain" description="HTH tetR-type" evidence="4">
    <location>
        <begin position="31"/>
        <end position="92"/>
    </location>
</feature>
<proteinExistence type="predicted"/>
<feature type="region of interest" description="Disordered" evidence="3">
    <location>
        <begin position="1"/>
        <end position="21"/>
    </location>
</feature>
<dbReference type="InterPro" id="IPR009057">
    <property type="entry name" value="Homeodomain-like_sf"/>
</dbReference>
<feature type="compositionally biased region" description="Basic and acidic residues" evidence="3">
    <location>
        <begin position="7"/>
        <end position="21"/>
    </location>
</feature>
<dbReference type="InterPro" id="IPR049513">
    <property type="entry name" value="TetR_C_40"/>
</dbReference>
<feature type="DNA-binding region" description="H-T-H motif" evidence="2">
    <location>
        <begin position="55"/>
        <end position="74"/>
    </location>
</feature>
<dbReference type="InterPro" id="IPR001647">
    <property type="entry name" value="HTH_TetR"/>
</dbReference>
<evidence type="ECO:0000256" key="3">
    <source>
        <dbReference type="SAM" id="MobiDB-lite"/>
    </source>
</evidence>
<protein>
    <submittedName>
        <fullName evidence="5">TetR/AcrR family transcriptional regulator</fullName>
    </submittedName>
</protein>
<evidence type="ECO:0000259" key="4">
    <source>
        <dbReference type="PROSITE" id="PS50977"/>
    </source>
</evidence>
<organism evidence="5 6">
    <name type="scientific">Sphingobium phenoxybenzoativorans</name>
    <dbReference type="NCBI Taxonomy" id="1592790"/>
    <lineage>
        <taxon>Bacteria</taxon>
        <taxon>Pseudomonadati</taxon>
        <taxon>Pseudomonadota</taxon>
        <taxon>Alphaproteobacteria</taxon>
        <taxon>Sphingomonadales</taxon>
        <taxon>Sphingomonadaceae</taxon>
        <taxon>Sphingobium</taxon>
    </lineage>
</organism>
<evidence type="ECO:0000256" key="2">
    <source>
        <dbReference type="PROSITE-ProRule" id="PRU00335"/>
    </source>
</evidence>
<evidence type="ECO:0000313" key="6">
    <source>
        <dbReference type="Proteomes" id="UP000681425"/>
    </source>
</evidence>
<gene>
    <name evidence="5" type="ORF">KFK14_07130</name>
</gene>
<reference evidence="5" key="1">
    <citation type="submission" date="2021-04" db="EMBL/GenBank/DDBJ databases">
        <title>Isolation of p-tert-butylphenol degrading bacteria Sphingobium phenoxybenzoativorans Tas13 from active sludge.</title>
        <authorList>
            <person name="Li Y."/>
        </authorList>
    </citation>
    <scope>NUCLEOTIDE SEQUENCE</scope>
    <source>
        <strain evidence="5">Tas13</strain>
    </source>
</reference>
<evidence type="ECO:0000313" key="5">
    <source>
        <dbReference type="EMBL" id="QUT07181.1"/>
    </source>
</evidence>
<keyword evidence="1 2" id="KW-0238">DNA-binding</keyword>
<dbReference type="GO" id="GO:0003677">
    <property type="term" value="F:DNA binding"/>
    <property type="evidence" value="ECO:0007669"/>
    <property type="project" value="UniProtKB-UniRule"/>
</dbReference>
<evidence type="ECO:0000256" key="1">
    <source>
        <dbReference type="ARBA" id="ARBA00023125"/>
    </source>
</evidence>
<sequence length="237" mass="26560">MDMVLPVRRESFPDKQPAEDHRIRNARRRRERMRTQLLEAVLAVYPGEDPSAPAVIDDVIRHAGVSRGSFYKYFRSLEEAVAELGSKFADELAEAYSSMYANVDDPAIRAATGFQLFLARAYLDSRWGSFVCHLNHLNRNAGMLRRIRMDLDAGLAASIFSIDDMDVALDLVIGAKIEGVRHLINGGGSRRYIEAMATMILKSLGLAPDAAISVVRAASNRLHREAPAQLNWWRTFD</sequence>
<dbReference type="Pfam" id="PF21306">
    <property type="entry name" value="TetR_C_40"/>
    <property type="match status" value="1"/>
</dbReference>
<dbReference type="Pfam" id="PF00440">
    <property type="entry name" value="TetR_N"/>
    <property type="match status" value="1"/>
</dbReference>
<dbReference type="SUPFAM" id="SSF46689">
    <property type="entry name" value="Homeodomain-like"/>
    <property type="match status" value="1"/>
</dbReference>
<keyword evidence="6" id="KW-1185">Reference proteome</keyword>
<dbReference type="Gene3D" id="1.10.357.10">
    <property type="entry name" value="Tetracycline Repressor, domain 2"/>
    <property type="match status" value="1"/>
</dbReference>
<accession>A0A975Q2Z0</accession>
<dbReference type="Proteomes" id="UP000681425">
    <property type="component" value="Chromosome"/>
</dbReference>